<evidence type="ECO:0000313" key="2">
    <source>
        <dbReference type="Proteomes" id="UP000028931"/>
    </source>
</evidence>
<dbReference type="Proteomes" id="UP000028931">
    <property type="component" value="Chromosome"/>
</dbReference>
<evidence type="ECO:0000313" key="1">
    <source>
        <dbReference type="EMBL" id="AIL59531.1"/>
    </source>
</evidence>
<dbReference type="AlphaFoldDB" id="A0A077F840"/>
<dbReference type="KEGG" id="palk:PSAKL28_02940"/>
<dbReference type="OrthoDB" id="7032426at2"/>
<accession>A0A077F840</accession>
<sequence>MATHREKSFIATISSEFGTLGHFRQLHAESLVDPFTRDTWAFTPSFAPHFLGHISEDRPVQPLQWYFRSTDAGYVIYTRSEHFFGSYIGYGDGYFGAFSTKAENRSRFRFEPVVGEEGRHGVVIGEGDEVITRLVSLDTGKPLCLREEHFKYRSLKSWQSKRCSYIAADGGEPLHLRLKIVQTHAPYLDNPDEV</sequence>
<proteinExistence type="predicted"/>
<reference evidence="1 2" key="1">
    <citation type="submission" date="2014-07" db="EMBL/GenBank/DDBJ databases">
        <authorList>
            <person name="Lee K."/>
            <person name="Lim J.Y."/>
            <person name="Hwang I."/>
        </authorList>
    </citation>
    <scope>NUCLEOTIDE SEQUENCE [LARGE SCALE GENOMIC DNA]</scope>
    <source>
        <strain evidence="1 2">KL28</strain>
    </source>
</reference>
<name>A0A077F840_9PSED</name>
<dbReference type="RefSeq" id="WP_038605694.1">
    <property type="nucleotide sequence ID" value="NZ_CP009048.1"/>
</dbReference>
<protein>
    <submittedName>
        <fullName evidence="1">Uncharacterized protein</fullName>
    </submittedName>
</protein>
<dbReference type="EMBL" id="CP009048">
    <property type="protein sequence ID" value="AIL59531.1"/>
    <property type="molecule type" value="Genomic_DNA"/>
</dbReference>
<organism evidence="1 2">
    <name type="scientific">Pseudomonas alkylphenolica</name>
    <dbReference type="NCBI Taxonomy" id="237609"/>
    <lineage>
        <taxon>Bacteria</taxon>
        <taxon>Pseudomonadati</taxon>
        <taxon>Pseudomonadota</taxon>
        <taxon>Gammaproteobacteria</taxon>
        <taxon>Pseudomonadales</taxon>
        <taxon>Pseudomonadaceae</taxon>
        <taxon>Pseudomonas</taxon>
    </lineage>
</organism>
<dbReference type="HOGENOM" id="CLU_1401395_0_0_6"/>
<gene>
    <name evidence="1" type="ORF">PSAKL28_02940</name>
</gene>